<keyword evidence="9" id="KW-0812">Transmembrane</keyword>
<comment type="subunit">
    <text evidence="4">Homooligomers form large rather nonselective pores in plastidial outer membranes.</text>
</comment>
<gene>
    <name evidence="15" type="primary">LOC110791629</name>
</gene>
<keyword evidence="11" id="KW-0406">Ion transport</keyword>
<dbReference type="Proteomes" id="UP000813463">
    <property type="component" value="Chromosome 3"/>
</dbReference>
<keyword evidence="7" id="KW-0150">Chloroplast</keyword>
<dbReference type="GO" id="GO:0022843">
    <property type="term" value="F:voltage-gated monoatomic cation channel activity"/>
    <property type="evidence" value="ECO:0007669"/>
    <property type="project" value="InterPro"/>
</dbReference>
<keyword evidence="13" id="KW-0472">Membrane</keyword>
<sequence length="216" mass="23711">MWKASMNGQCAAESSAAAAATFTINAGDVKLKAALSEAATFNAIPSFSNLSLSLEKPGSFIVDYHAPKQDLRFQFMNSIRVLDKRLNMTYTHSRVEKNLLLDGTLVIDSSNKVTANCDFESGIRKLKYSYSHGGGDTTFEPCYDVSKNSWDFAAFQRIHGGDVVKASYQTSTKVLGLEWSRSSPFNGSFKVSASLNLAEEAKIPKLSAESTWDFEM</sequence>
<dbReference type="GO" id="GO:0034426">
    <property type="term" value="C:etioplast membrane"/>
    <property type="evidence" value="ECO:0007669"/>
    <property type="project" value="UniProtKB-SubCell"/>
</dbReference>
<reference evidence="15" key="2">
    <citation type="submission" date="2025-08" db="UniProtKB">
        <authorList>
            <consortium name="RefSeq"/>
        </authorList>
    </citation>
    <scope>IDENTIFICATION</scope>
    <source>
        <tissue evidence="15">Leaf</tissue>
    </source>
</reference>
<evidence type="ECO:0000256" key="8">
    <source>
        <dbReference type="ARBA" id="ARBA00022640"/>
    </source>
</evidence>
<keyword evidence="5" id="KW-0813">Transport</keyword>
<keyword evidence="6" id="KW-1134">Transmembrane beta strand</keyword>
<comment type="subcellular location">
    <subcellularLocation>
        <location evidence="2">Plastid</location>
        <location evidence="2">Chloroplast outer membrane</location>
        <topology evidence="2">Multi-pass membrane protein</topology>
    </subcellularLocation>
    <subcellularLocation>
        <location evidence="3">Plastid</location>
        <location evidence="3">Etioplast membrane</location>
        <topology evidence="3">Multi-pass membrane protein</topology>
    </subcellularLocation>
</comment>
<evidence type="ECO:0000256" key="7">
    <source>
        <dbReference type="ARBA" id="ARBA00022528"/>
    </source>
</evidence>
<dbReference type="RefSeq" id="XP_021852088.1">
    <property type="nucleotide sequence ID" value="XM_021996396.2"/>
</dbReference>
<evidence type="ECO:0000256" key="4">
    <source>
        <dbReference type="ARBA" id="ARBA00011593"/>
    </source>
</evidence>
<proteinExistence type="predicted"/>
<protein>
    <submittedName>
        <fullName evidence="15">Outer envelope pore protein 24, chloroplastic</fullName>
    </submittedName>
</protein>
<evidence type="ECO:0000256" key="10">
    <source>
        <dbReference type="ARBA" id="ARBA00022805"/>
    </source>
</evidence>
<dbReference type="InterPro" id="IPR034626">
    <property type="entry name" value="OEP24"/>
</dbReference>
<name>A0A9R0IMG7_SPIOL</name>
<evidence type="ECO:0000256" key="6">
    <source>
        <dbReference type="ARBA" id="ARBA00022452"/>
    </source>
</evidence>
<organism evidence="14 15">
    <name type="scientific">Spinacia oleracea</name>
    <name type="common">Spinach</name>
    <dbReference type="NCBI Taxonomy" id="3562"/>
    <lineage>
        <taxon>Eukaryota</taxon>
        <taxon>Viridiplantae</taxon>
        <taxon>Streptophyta</taxon>
        <taxon>Embryophyta</taxon>
        <taxon>Tracheophyta</taxon>
        <taxon>Spermatophyta</taxon>
        <taxon>Magnoliopsida</taxon>
        <taxon>eudicotyledons</taxon>
        <taxon>Gunneridae</taxon>
        <taxon>Pentapetalae</taxon>
        <taxon>Caryophyllales</taxon>
        <taxon>Chenopodiaceae</taxon>
        <taxon>Chenopodioideae</taxon>
        <taxon>Anserineae</taxon>
        <taxon>Spinacia</taxon>
    </lineage>
</organism>
<dbReference type="KEGG" id="soe:110791629"/>
<keyword evidence="10" id="KW-1002">Plastid outer membrane</keyword>
<evidence type="ECO:0000256" key="5">
    <source>
        <dbReference type="ARBA" id="ARBA00022448"/>
    </source>
</evidence>
<dbReference type="GO" id="GO:0034765">
    <property type="term" value="P:regulation of monoatomic ion transmembrane transport"/>
    <property type="evidence" value="ECO:0007669"/>
    <property type="project" value="InterPro"/>
</dbReference>
<reference evidence="14" key="1">
    <citation type="journal article" date="2021" name="Nat. Commun.">
        <title>Genomic analyses provide insights into spinach domestication and the genetic basis of agronomic traits.</title>
        <authorList>
            <person name="Cai X."/>
            <person name="Sun X."/>
            <person name="Xu C."/>
            <person name="Sun H."/>
            <person name="Wang X."/>
            <person name="Ge C."/>
            <person name="Zhang Z."/>
            <person name="Wang Q."/>
            <person name="Fei Z."/>
            <person name="Jiao C."/>
            <person name="Wang Q."/>
        </authorList>
    </citation>
    <scope>NUCLEOTIDE SEQUENCE [LARGE SCALE GENOMIC DNA]</scope>
    <source>
        <strain evidence="14">cv. Varoflay</strain>
    </source>
</reference>
<evidence type="ECO:0000256" key="9">
    <source>
        <dbReference type="ARBA" id="ARBA00022692"/>
    </source>
</evidence>
<dbReference type="GO" id="GO:0009707">
    <property type="term" value="C:chloroplast outer membrane"/>
    <property type="evidence" value="ECO:0007669"/>
    <property type="project" value="UniProtKB-SubCell"/>
</dbReference>
<dbReference type="GeneID" id="110791629"/>
<evidence type="ECO:0000256" key="11">
    <source>
        <dbReference type="ARBA" id="ARBA00023065"/>
    </source>
</evidence>
<accession>A0A9R0IMG7</accession>
<evidence type="ECO:0000313" key="15">
    <source>
        <dbReference type="RefSeq" id="XP_021852088.1"/>
    </source>
</evidence>
<dbReference type="GO" id="GO:0046930">
    <property type="term" value="C:pore complex"/>
    <property type="evidence" value="ECO:0007669"/>
    <property type="project" value="UniProtKB-KW"/>
</dbReference>
<keyword evidence="12" id="KW-0626">Porin</keyword>
<evidence type="ECO:0000256" key="1">
    <source>
        <dbReference type="ARBA" id="ARBA00002327"/>
    </source>
</evidence>
<dbReference type="GO" id="GO:0015288">
    <property type="term" value="F:porin activity"/>
    <property type="evidence" value="ECO:0007669"/>
    <property type="project" value="UniProtKB-KW"/>
</dbReference>
<dbReference type="OrthoDB" id="1185978at2759"/>
<evidence type="ECO:0000313" key="14">
    <source>
        <dbReference type="Proteomes" id="UP000813463"/>
    </source>
</evidence>
<dbReference type="AlphaFoldDB" id="A0A9R0IMG7"/>
<evidence type="ECO:0000256" key="12">
    <source>
        <dbReference type="ARBA" id="ARBA00023114"/>
    </source>
</evidence>
<comment type="function">
    <text evidence="1">High-conductance voltage-dependent solute channel with a slight selectivity for cations transporting triosephosphates, dicarboxylic acids, ATP, inorganic phosphate (Pi), sugars, and positively or negatively charged amino acids.</text>
</comment>
<evidence type="ECO:0000256" key="3">
    <source>
        <dbReference type="ARBA" id="ARBA00004441"/>
    </source>
</evidence>
<dbReference type="PANTHER" id="PTHR35284">
    <property type="entry name" value="OUTER ENVELOPE PORE PROTEIN 24A, CHLOROPLASTIC-RELATED"/>
    <property type="match status" value="1"/>
</dbReference>
<keyword evidence="8" id="KW-0934">Plastid</keyword>
<evidence type="ECO:0000256" key="2">
    <source>
        <dbReference type="ARBA" id="ARBA00004396"/>
    </source>
</evidence>
<evidence type="ECO:0000256" key="13">
    <source>
        <dbReference type="ARBA" id="ARBA00023136"/>
    </source>
</evidence>
<dbReference type="PANTHER" id="PTHR35284:SF1">
    <property type="entry name" value="OUTER ENVELOPE PORE PROTEIN 24A, CHLOROPLASTIC-RELATED"/>
    <property type="match status" value="1"/>
</dbReference>
<keyword evidence="14" id="KW-1185">Reference proteome</keyword>